<comment type="caution">
    <text evidence="1">The sequence shown here is derived from an EMBL/GenBank/DDBJ whole genome shotgun (WGS) entry which is preliminary data.</text>
</comment>
<accession>A0A4U5LRT7</accession>
<gene>
    <name evidence="1" type="ORF">L596_030126</name>
</gene>
<sequence length="163" mass="18948">MNTKNFIKGGLMRPGKIHNGRRVIKDYVQHPMNPAFLKRLNKIILKNRRLVDIFQLMTISEYIFTDMLTGIPALTLSNVLYLTHFAIALMPATYMKEPKKWVQNCSQQSTSHVMEELQSVLKSLPFFSEKYEKKWLLATQWGTAIFVFWMSTYNSNGFPVSHA</sequence>
<organism evidence="1 2">
    <name type="scientific">Steinernema carpocapsae</name>
    <name type="common">Entomopathogenic nematode</name>
    <dbReference type="NCBI Taxonomy" id="34508"/>
    <lineage>
        <taxon>Eukaryota</taxon>
        <taxon>Metazoa</taxon>
        <taxon>Ecdysozoa</taxon>
        <taxon>Nematoda</taxon>
        <taxon>Chromadorea</taxon>
        <taxon>Rhabditida</taxon>
        <taxon>Tylenchina</taxon>
        <taxon>Panagrolaimomorpha</taxon>
        <taxon>Strongyloidoidea</taxon>
        <taxon>Steinernematidae</taxon>
        <taxon>Steinernema</taxon>
    </lineage>
</organism>
<name>A0A4U5LRT7_STECR</name>
<dbReference type="EMBL" id="AZBU02000013">
    <property type="protein sequence ID" value="TKR58716.1"/>
    <property type="molecule type" value="Genomic_DNA"/>
</dbReference>
<evidence type="ECO:0000313" key="1">
    <source>
        <dbReference type="EMBL" id="TKR58716.1"/>
    </source>
</evidence>
<dbReference type="Proteomes" id="UP000298663">
    <property type="component" value="Unassembled WGS sequence"/>
</dbReference>
<protein>
    <submittedName>
        <fullName evidence="1">Uncharacterized protein</fullName>
    </submittedName>
</protein>
<proteinExistence type="predicted"/>
<dbReference type="AlphaFoldDB" id="A0A4U5LRT7"/>
<keyword evidence="2" id="KW-1185">Reference proteome</keyword>
<evidence type="ECO:0000313" key="2">
    <source>
        <dbReference type="Proteomes" id="UP000298663"/>
    </source>
</evidence>
<reference evidence="1 2" key="2">
    <citation type="journal article" date="2019" name="G3 (Bethesda)">
        <title>Hybrid Assembly of the Genome of the Entomopathogenic Nematode Steinernema carpocapsae Identifies the X-Chromosome.</title>
        <authorList>
            <person name="Serra L."/>
            <person name="Macchietto M."/>
            <person name="Macias-Munoz A."/>
            <person name="McGill C.J."/>
            <person name="Rodriguez I.M."/>
            <person name="Rodriguez B."/>
            <person name="Murad R."/>
            <person name="Mortazavi A."/>
        </authorList>
    </citation>
    <scope>NUCLEOTIDE SEQUENCE [LARGE SCALE GENOMIC DNA]</scope>
    <source>
        <strain evidence="1 2">ALL</strain>
    </source>
</reference>
<reference evidence="1 2" key="1">
    <citation type="journal article" date="2015" name="Genome Biol.">
        <title>Comparative genomics of Steinernema reveals deeply conserved gene regulatory networks.</title>
        <authorList>
            <person name="Dillman A.R."/>
            <person name="Macchietto M."/>
            <person name="Porter C.F."/>
            <person name="Rogers A."/>
            <person name="Williams B."/>
            <person name="Antoshechkin I."/>
            <person name="Lee M.M."/>
            <person name="Goodwin Z."/>
            <person name="Lu X."/>
            <person name="Lewis E.E."/>
            <person name="Goodrich-Blair H."/>
            <person name="Stock S.P."/>
            <person name="Adams B.J."/>
            <person name="Sternberg P.W."/>
            <person name="Mortazavi A."/>
        </authorList>
    </citation>
    <scope>NUCLEOTIDE SEQUENCE [LARGE SCALE GENOMIC DNA]</scope>
    <source>
        <strain evidence="1 2">ALL</strain>
    </source>
</reference>